<dbReference type="PANTHER" id="PTHR10828">
    <property type="entry name" value="M-PHASE INDUCER PHOSPHATASE DUAL SPECIFICITY PHOSPHATASE CDC25"/>
    <property type="match status" value="1"/>
</dbReference>
<dbReference type="Gene3D" id="3.40.250.10">
    <property type="entry name" value="Rhodanese-like domain"/>
    <property type="match status" value="1"/>
</dbReference>
<gene>
    <name evidence="7" type="ORF">URODEC1_LOCUS27433</name>
</gene>
<protein>
    <recommendedName>
        <fullName evidence="2">arsenate reductase (glutathione/glutaredoxin)</fullName>
        <ecNumber evidence="2">1.20.4.1</ecNumber>
    </recommendedName>
</protein>
<comment type="function">
    <text evidence="5">Possesses phosphatase activity towards p-nitrophenyl phosphate in vitro.</text>
</comment>
<dbReference type="EC" id="1.20.4.1" evidence="2"/>
<dbReference type="Proteomes" id="UP001497457">
    <property type="component" value="Chromosome 15b"/>
</dbReference>
<dbReference type="InterPro" id="IPR001763">
    <property type="entry name" value="Rhodanese-like_dom"/>
</dbReference>
<evidence type="ECO:0000259" key="6">
    <source>
        <dbReference type="PROSITE" id="PS50206"/>
    </source>
</evidence>
<evidence type="ECO:0000313" key="7">
    <source>
        <dbReference type="EMBL" id="CAL4932108.1"/>
    </source>
</evidence>
<keyword evidence="1" id="KW-0560">Oxidoreductase</keyword>
<dbReference type="GO" id="GO:0008794">
    <property type="term" value="F:arsenate reductase (glutaredoxin) activity"/>
    <property type="evidence" value="ECO:0007669"/>
    <property type="project" value="UniProtKB-EC"/>
</dbReference>
<evidence type="ECO:0000256" key="5">
    <source>
        <dbReference type="ARBA" id="ARBA00055695"/>
    </source>
</evidence>
<accession>A0ABC8XU26</accession>
<feature type="domain" description="Rhodanese" evidence="6">
    <location>
        <begin position="67"/>
        <end position="168"/>
    </location>
</feature>
<name>A0ABC8XU26_9POAL</name>
<keyword evidence="8" id="KW-1185">Reference proteome</keyword>
<dbReference type="EMBL" id="OZ075125">
    <property type="protein sequence ID" value="CAL4932108.1"/>
    <property type="molecule type" value="Genomic_DNA"/>
</dbReference>
<evidence type="ECO:0000313" key="8">
    <source>
        <dbReference type="Proteomes" id="UP001497457"/>
    </source>
</evidence>
<dbReference type="PANTHER" id="PTHR10828:SF67">
    <property type="entry name" value="ARSENATE REDUCTASE 2.1"/>
    <property type="match status" value="1"/>
</dbReference>
<dbReference type="SMART" id="SM00450">
    <property type="entry name" value="RHOD"/>
    <property type="match status" value="1"/>
</dbReference>
<evidence type="ECO:0000256" key="2">
    <source>
        <dbReference type="ARBA" id="ARBA00038969"/>
    </source>
</evidence>
<comment type="function">
    <text evidence="4">Possesses arsenate reductase activity in vitro. Catalyzes the reduction of arsenate [As(V)] to arsenite [As(III)]. May play a role in arsenic retention in roots.</text>
</comment>
<evidence type="ECO:0000256" key="3">
    <source>
        <dbReference type="ARBA" id="ARBA00051619"/>
    </source>
</evidence>
<proteinExistence type="predicted"/>
<organism evidence="7 8">
    <name type="scientific">Urochloa decumbens</name>
    <dbReference type="NCBI Taxonomy" id="240449"/>
    <lineage>
        <taxon>Eukaryota</taxon>
        <taxon>Viridiplantae</taxon>
        <taxon>Streptophyta</taxon>
        <taxon>Embryophyta</taxon>
        <taxon>Tracheophyta</taxon>
        <taxon>Spermatophyta</taxon>
        <taxon>Magnoliopsida</taxon>
        <taxon>Liliopsida</taxon>
        <taxon>Poales</taxon>
        <taxon>Poaceae</taxon>
        <taxon>PACMAD clade</taxon>
        <taxon>Panicoideae</taxon>
        <taxon>Panicodae</taxon>
        <taxon>Paniceae</taxon>
        <taxon>Melinidinae</taxon>
        <taxon>Urochloa</taxon>
    </lineage>
</organism>
<evidence type="ECO:0000256" key="4">
    <source>
        <dbReference type="ARBA" id="ARBA00054697"/>
    </source>
</evidence>
<dbReference type="GO" id="GO:0016791">
    <property type="term" value="F:phosphatase activity"/>
    <property type="evidence" value="ECO:0007669"/>
    <property type="project" value="UniProtKB-ARBA"/>
</dbReference>
<dbReference type="SUPFAM" id="SSF52821">
    <property type="entry name" value="Rhodanese/Cell cycle control phosphatase"/>
    <property type="match status" value="1"/>
</dbReference>
<dbReference type="PROSITE" id="PS50206">
    <property type="entry name" value="RHODANESE_3"/>
    <property type="match status" value="1"/>
</dbReference>
<evidence type="ECO:0000256" key="1">
    <source>
        <dbReference type="ARBA" id="ARBA00023002"/>
    </source>
</evidence>
<dbReference type="Pfam" id="PF00581">
    <property type="entry name" value="Rhodanese"/>
    <property type="match status" value="1"/>
</dbReference>
<reference evidence="7 8" key="2">
    <citation type="submission" date="2024-10" db="EMBL/GenBank/DDBJ databases">
        <authorList>
            <person name="Ryan C."/>
        </authorList>
    </citation>
    <scope>NUCLEOTIDE SEQUENCE [LARGE SCALE GENOMIC DNA]</scope>
</reference>
<sequence>MAHIALGGPGPFESAHNQIGGPRLFLWAALSPGPFERRTARGRRAASGMARSVSYVSAAKLVSMARGNPRLAIIDVRDEERSYQAHIAGSHHFASGSFEARMPELVRAASGKDTLVFHCALSQVRGPTCAKMFSDYLRETKEDSRIKNIMVLERGFNGWEISGQPVCRCTDAPCKGTCS</sequence>
<comment type="catalytic activity">
    <reaction evidence="3">
        <text>[glutaredoxin]-dithiol + arsenate + glutathione + H(+) = glutathionyl-S-S-[glutaredoxin] + arsenite + H2O</text>
        <dbReference type="Rhea" id="RHEA:22016"/>
        <dbReference type="Rhea" id="RHEA-COMP:10729"/>
        <dbReference type="Rhea" id="RHEA-COMP:17668"/>
        <dbReference type="ChEBI" id="CHEBI:15377"/>
        <dbReference type="ChEBI" id="CHEBI:15378"/>
        <dbReference type="ChEBI" id="CHEBI:29242"/>
        <dbReference type="ChEBI" id="CHEBI:29950"/>
        <dbReference type="ChEBI" id="CHEBI:48597"/>
        <dbReference type="ChEBI" id="CHEBI:57925"/>
        <dbReference type="ChEBI" id="CHEBI:146199"/>
        <dbReference type="EC" id="1.20.4.1"/>
    </reaction>
</comment>
<dbReference type="FunFam" id="3.40.250.10:FF:000037">
    <property type="entry name" value="Dual-specificity phosphatase CDC25"/>
    <property type="match status" value="1"/>
</dbReference>
<dbReference type="InterPro" id="IPR036873">
    <property type="entry name" value="Rhodanese-like_dom_sf"/>
</dbReference>
<dbReference type="AlphaFoldDB" id="A0ABC8XU26"/>
<reference evidence="8" key="1">
    <citation type="submission" date="2024-06" db="EMBL/GenBank/DDBJ databases">
        <authorList>
            <person name="Ryan C."/>
        </authorList>
    </citation>
    <scope>NUCLEOTIDE SEQUENCE [LARGE SCALE GENOMIC DNA]</scope>
</reference>